<feature type="compositionally biased region" description="Acidic residues" evidence="3">
    <location>
        <begin position="582"/>
        <end position="591"/>
    </location>
</feature>
<feature type="compositionally biased region" description="Basic and acidic residues" evidence="3">
    <location>
        <begin position="1478"/>
        <end position="1488"/>
    </location>
</feature>
<evidence type="ECO:0000259" key="4">
    <source>
        <dbReference type="PROSITE" id="PS50158"/>
    </source>
</evidence>
<keyword evidence="1" id="KW-0863">Zinc-finger</keyword>
<dbReference type="SMART" id="SM00343">
    <property type="entry name" value="ZnF_C2HC"/>
    <property type="match status" value="2"/>
</dbReference>
<dbReference type="EMBL" id="BQNB010013617">
    <property type="protein sequence ID" value="GJT18165.1"/>
    <property type="molecule type" value="Genomic_DNA"/>
</dbReference>
<dbReference type="PROSITE" id="PS50158">
    <property type="entry name" value="ZF_CCHC"/>
    <property type="match status" value="1"/>
</dbReference>
<keyword evidence="6" id="KW-1185">Reference proteome</keyword>
<keyword evidence="1" id="KW-0862">Zinc</keyword>
<dbReference type="InterPro" id="IPR036875">
    <property type="entry name" value="Znf_CCHC_sf"/>
</dbReference>
<dbReference type="InterPro" id="IPR001878">
    <property type="entry name" value="Znf_CCHC"/>
</dbReference>
<feature type="compositionally biased region" description="Pro residues" evidence="3">
    <location>
        <begin position="1511"/>
        <end position="1527"/>
    </location>
</feature>
<dbReference type="Pfam" id="PF14223">
    <property type="entry name" value="Retrotran_gag_2"/>
    <property type="match status" value="1"/>
</dbReference>
<feature type="region of interest" description="Disordered" evidence="3">
    <location>
        <begin position="464"/>
        <end position="490"/>
    </location>
</feature>
<feature type="region of interest" description="Disordered" evidence="3">
    <location>
        <begin position="505"/>
        <end position="540"/>
    </location>
</feature>
<feature type="coiled-coil region" evidence="2">
    <location>
        <begin position="1238"/>
        <end position="1274"/>
    </location>
</feature>
<reference evidence="5" key="1">
    <citation type="journal article" date="2022" name="Int. J. Mol. Sci.">
        <title>Draft Genome of Tanacetum Coccineum: Genomic Comparison of Closely Related Tanacetum-Family Plants.</title>
        <authorList>
            <person name="Yamashiro T."/>
            <person name="Shiraishi A."/>
            <person name="Nakayama K."/>
            <person name="Satake H."/>
        </authorList>
    </citation>
    <scope>NUCLEOTIDE SEQUENCE</scope>
</reference>
<feature type="region of interest" description="Disordered" evidence="3">
    <location>
        <begin position="1462"/>
        <end position="1531"/>
    </location>
</feature>
<proteinExistence type="predicted"/>
<keyword evidence="1" id="KW-0479">Metal-binding</keyword>
<feature type="compositionally biased region" description="Pro residues" evidence="3">
    <location>
        <begin position="1468"/>
        <end position="1477"/>
    </location>
</feature>
<dbReference type="Pfam" id="PF00098">
    <property type="entry name" value="zf-CCHC"/>
    <property type="match status" value="1"/>
</dbReference>
<accession>A0ABQ5BTI0</accession>
<evidence type="ECO:0000313" key="5">
    <source>
        <dbReference type="EMBL" id="GJT18165.1"/>
    </source>
</evidence>
<name>A0ABQ5BTI0_9ASTR</name>
<dbReference type="SUPFAM" id="SSF57756">
    <property type="entry name" value="Retrovirus zinc finger-like domains"/>
    <property type="match status" value="1"/>
</dbReference>
<evidence type="ECO:0000256" key="2">
    <source>
        <dbReference type="SAM" id="Coils"/>
    </source>
</evidence>
<keyword evidence="2" id="KW-0175">Coiled coil</keyword>
<reference evidence="5" key="2">
    <citation type="submission" date="2022-01" db="EMBL/GenBank/DDBJ databases">
        <authorList>
            <person name="Yamashiro T."/>
            <person name="Shiraishi A."/>
            <person name="Satake H."/>
            <person name="Nakayama K."/>
        </authorList>
    </citation>
    <scope>NUCLEOTIDE SEQUENCE</scope>
</reference>
<dbReference type="Gene3D" id="4.10.60.10">
    <property type="entry name" value="Zinc finger, CCHC-type"/>
    <property type="match status" value="1"/>
</dbReference>
<evidence type="ECO:0000256" key="3">
    <source>
        <dbReference type="SAM" id="MobiDB-lite"/>
    </source>
</evidence>
<feature type="domain" description="CCHC-type" evidence="4">
    <location>
        <begin position="275"/>
        <end position="289"/>
    </location>
</feature>
<feature type="compositionally biased region" description="Polar residues" evidence="3">
    <location>
        <begin position="1489"/>
        <end position="1506"/>
    </location>
</feature>
<comment type="caution">
    <text evidence="5">The sequence shown here is derived from an EMBL/GenBank/DDBJ whole genome shotgun (WGS) entry which is preliminary data.</text>
</comment>
<protein>
    <submittedName>
        <fullName evidence="5">Ribonuclease H-like domain-containing protein</fullName>
    </submittedName>
</protein>
<dbReference type="Proteomes" id="UP001151760">
    <property type="component" value="Unassembled WGS sequence"/>
</dbReference>
<gene>
    <name evidence="5" type="ORF">Tco_0876871</name>
</gene>
<evidence type="ECO:0000256" key="1">
    <source>
        <dbReference type="PROSITE-ProRule" id="PRU00047"/>
    </source>
</evidence>
<evidence type="ECO:0000313" key="6">
    <source>
        <dbReference type="Proteomes" id="UP001151760"/>
    </source>
</evidence>
<feature type="region of interest" description="Disordered" evidence="3">
    <location>
        <begin position="576"/>
        <end position="598"/>
    </location>
</feature>
<sequence length="1596" mass="181353">MEFESAQSGTTAKLPILKLGEYESWVIRIRQYFQIQDYALWDFIENGNSLGVVPQTTQEKVSTLMLKQCLLPLKHDLEVTRFGGNATTKKTQKTLLKQQYENFNATSAESLDSIFNRLQKIVSRLAILGVIIAQEDLNLNFLSSLLPDWNTHVVVWMNKPEVETMSIDNLDNNFKIVKQKIKKTVGTSSGVQNLALMTAPSSNNTNDANTASSQVTAASPSDLEQIYEDDLEAIDLKWQLSLLSVRAKKYYQKTGKKIFINGNDIAGYDKSKVECYNCDKLGHFAKECRAPRSKEGQFRKQDNARKQGNNEYTSKAMLAIDGVGFDWSDMAEEQVQTNMTLMAFLDSEVYTDKTCSKTCLKNYKSLKKQYDDLVAKQHQTEFKAITYKKGLDTIEAQLITYRKNEVLFSEEVVVLKREVGIKQYEINMLKTEFEKVKQEKDAIDFKIEKFGKASKDLDQLLGSQKTDKSKKGFGNSDVPPPHPLIYNRPNKLDLSYSGLGEFKEPEFKGYGPENSKKESNVICENESDNSKENSNKSLVKEQVSQDKSIFVEGCGSNTSKSVSKVKPKKVRKNDGAPIIEDWVSDDEEEDESKPKSEKKTVIPTAAKIEFVKPEKPVKKSVRYAEMYRSQFPRGNQRNWNGQKSNQLGKDFVMYNKACYICGSFNHLQYNCHNHQRRGIIYRNNYNRVHAKNTHPNVLRNMSPKAVLLNTGLTPLNTVKPVYTAHPKPTVHCARPKTHFYKSAQSTVQRPFYKKPALTNRHFNHKVNTVRPRIVNTARSYRTPVNTVRPRVLMLLTSVQTAQQKNSTCSERFNAVEMNGTKVTTNQKHLGISKEVGTPRYLSLVVPLKKVDDEAVHKELGDRMERAATTAYSLEAEQDSGSGLRCQDTILGDVDAQTRFEITSKQSNDPPLSRGYTLGSGEDSMKQLELMELFNAARLMLMSPIQVPAAEGEFINTLIQESDGFAEIIDFLKASSVHYALTVNPIIYTSCIEQFWATAKVQTVNGVRQLQALVDKKRVIITESSIRSDLHLDDAEGTDCLPTVTIFEELTRMGAKSIAWNEFSCSMASLIICLATNQKFNLSKYIFDAMVKHLDGGKVFANMKRPGKDFSGRITPLFDTMMVQASEEVVLDLEKSKDAQAKEITTLKKRIQKLEMKKMSTPTGLKRLKKVVLDADEMHVEAKVDKNDEQNQSTNLKLLLLTTCYNTTTPRPNPKGGIGIQEPNKRSIALDEQIARDIQAKLDDELIKEQKLARKQEKEANIALIEEELIDEEKGKLFMELMKKKRKHFAALRAQEKRNRPPTKAQKRTQMSTYLKHMGTESKENRYKEDRKETAKAAEKNMLRRKRDENSAIDAITTCYQTTSDIDYNSPPLHERREALEALWGIVKTKYSDIRPEDEFERVLWDDLKVMFEPDKRSDVWRIFQGYRVTIWKLIDSSGVHFVSNTVANLRDDVKAITTRSGVAYDGPMIPPTPSPPPKEVERETEATKDNVQPTSLESTAHVQPSVVQDPIPKPEVAPKPKPKPTIPYPSRLNDQKLREKANNQMLKFLSNLSKISLRIFFNCFAMLLLHMPKFASTFKSLLSNKEKLFELANNPV</sequence>
<organism evidence="5 6">
    <name type="scientific">Tanacetum coccineum</name>
    <dbReference type="NCBI Taxonomy" id="301880"/>
    <lineage>
        <taxon>Eukaryota</taxon>
        <taxon>Viridiplantae</taxon>
        <taxon>Streptophyta</taxon>
        <taxon>Embryophyta</taxon>
        <taxon>Tracheophyta</taxon>
        <taxon>Spermatophyta</taxon>
        <taxon>Magnoliopsida</taxon>
        <taxon>eudicotyledons</taxon>
        <taxon>Gunneridae</taxon>
        <taxon>Pentapetalae</taxon>
        <taxon>asterids</taxon>
        <taxon>campanulids</taxon>
        <taxon>Asterales</taxon>
        <taxon>Asteraceae</taxon>
        <taxon>Asteroideae</taxon>
        <taxon>Anthemideae</taxon>
        <taxon>Anthemidinae</taxon>
        <taxon>Tanacetum</taxon>
    </lineage>
</organism>